<proteinExistence type="predicted"/>
<evidence type="ECO:0000313" key="2">
    <source>
        <dbReference type="EMBL" id="KAK9057438.1"/>
    </source>
</evidence>
<organism evidence="2 3">
    <name type="scientific">Deinandra increscens subsp. villosa</name>
    <dbReference type="NCBI Taxonomy" id="3103831"/>
    <lineage>
        <taxon>Eukaryota</taxon>
        <taxon>Viridiplantae</taxon>
        <taxon>Streptophyta</taxon>
        <taxon>Embryophyta</taxon>
        <taxon>Tracheophyta</taxon>
        <taxon>Spermatophyta</taxon>
        <taxon>Magnoliopsida</taxon>
        <taxon>eudicotyledons</taxon>
        <taxon>Gunneridae</taxon>
        <taxon>Pentapetalae</taxon>
        <taxon>asterids</taxon>
        <taxon>campanulids</taxon>
        <taxon>Asterales</taxon>
        <taxon>Asteraceae</taxon>
        <taxon>Asteroideae</taxon>
        <taxon>Heliantheae alliance</taxon>
        <taxon>Madieae</taxon>
        <taxon>Madiinae</taxon>
        <taxon>Deinandra</taxon>
    </lineage>
</organism>
<name>A0AAP0CM62_9ASTR</name>
<reference evidence="2 3" key="1">
    <citation type="submission" date="2024-04" db="EMBL/GenBank/DDBJ databases">
        <title>The reference genome of an endangered Asteraceae, Deinandra increscens subsp. villosa, native to the Central Coast of California.</title>
        <authorList>
            <person name="Guilliams M."/>
            <person name="Hasenstab-Lehman K."/>
            <person name="Meyer R."/>
            <person name="Mcevoy S."/>
        </authorList>
    </citation>
    <scope>NUCLEOTIDE SEQUENCE [LARGE SCALE GENOMIC DNA]</scope>
    <source>
        <tissue evidence="2">Leaf</tissue>
    </source>
</reference>
<dbReference type="PANTHER" id="PTHR39104">
    <property type="entry name" value="AMINO ACID-LIGASE"/>
    <property type="match status" value="1"/>
</dbReference>
<feature type="region of interest" description="Disordered" evidence="1">
    <location>
        <begin position="147"/>
        <end position="166"/>
    </location>
</feature>
<keyword evidence="3" id="KW-1185">Reference proteome</keyword>
<evidence type="ECO:0000313" key="3">
    <source>
        <dbReference type="Proteomes" id="UP001408789"/>
    </source>
</evidence>
<comment type="caution">
    <text evidence="2">The sequence shown here is derived from an EMBL/GenBank/DDBJ whole genome shotgun (WGS) entry which is preliminary data.</text>
</comment>
<dbReference type="PANTHER" id="PTHR39104:SF1">
    <property type="entry name" value="AMINO ACID-LIGASE"/>
    <property type="match status" value="1"/>
</dbReference>
<evidence type="ECO:0000256" key="1">
    <source>
        <dbReference type="SAM" id="MobiDB-lite"/>
    </source>
</evidence>
<protein>
    <submittedName>
        <fullName evidence="2">Uncharacterized protein</fullName>
    </submittedName>
</protein>
<dbReference type="AlphaFoldDB" id="A0AAP0CM62"/>
<gene>
    <name evidence="2" type="ORF">SSX86_022273</name>
</gene>
<dbReference type="Proteomes" id="UP001408789">
    <property type="component" value="Unassembled WGS sequence"/>
</dbReference>
<accession>A0AAP0CM62</accession>
<sequence length="267" mass="29396">MCLCPFNIVENIVILPVFSGIDNHLRHGSLQDGTSCINREQKHTEKKLLKKKSFEMPRTVNLFCPSVSKAAQLVARDDQRLDLGYIARTFGLDPATVKLNGHFISRGVDLIASSVTWKSLISFFSSRGLSTGTSGSGALVVDGKLSKSGSKRANNSVNGITSTSDVGYNSVNRKPVLEDSNSSKRAKFKDVDSTSNAFSLKRKQEDASSSLKRLKVDESVSGLESKEQHTCPEALFKTRFPCSFLGKNTKRRREDEMVVPPSCKKCR</sequence>
<dbReference type="EMBL" id="JBCNJP010000023">
    <property type="protein sequence ID" value="KAK9057438.1"/>
    <property type="molecule type" value="Genomic_DNA"/>
</dbReference>